<keyword evidence="1" id="KW-0539">Nucleus</keyword>
<dbReference type="EMBL" id="JAZAVJ010000010">
    <property type="protein sequence ID" value="KAK7423288.1"/>
    <property type="molecule type" value="Genomic_DNA"/>
</dbReference>
<dbReference type="Proteomes" id="UP001498476">
    <property type="component" value="Unassembled WGS sequence"/>
</dbReference>
<feature type="region of interest" description="Disordered" evidence="2">
    <location>
        <begin position="25"/>
        <end position="44"/>
    </location>
</feature>
<reference evidence="3 4" key="1">
    <citation type="journal article" date="2025" name="Microbiol. Resour. Announc.">
        <title>Draft genome sequences for Neonectria magnoliae and Neonectria punicea, canker pathogens of Liriodendron tulipifera and Acer saccharum in West Virginia.</title>
        <authorList>
            <person name="Petronek H.M."/>
            <person name="Kasson M.T."/>
            <person name="Metheny A.M."/>
            <person name="Stauder C.M."/>
            <person name="Lovett B."/>
            <person name="Lynch S.C."/>
            <person name="Garnas J.R."/>
            <person name="Kasson L.R."/>
            <person name="Stajich J.E."/>
        </authorList>
    </citation>
    <scope>NUCLEOTIDE SEQUENCE [LARGE SCALE GENOMIC DNA]</scope>
    <source>
        <strain evidence="3 4">NRRL 64653</strain>
    </source>
</reference>
<proteinExistence type="predicted"/>
<feature type="compositionally biased region" description="Polar residues" evidence="2">
    <location>
        <begin position="76"/>
        <end position="89"/>
    </location>
</feature>
<gene>
    <name evidence="3" type="ORF">QQX98_001078</name>
</gene>
<organism evidence="3 4">
    <name type="scientific">Neonectria punicea</name>
    <dbReference type="NCBI Taxonomy" id="979145"/>
    <lineage>
        <taxon>Eukaryota</taxon>
        <taxon>Fungi</taxon>
        <taxon>Dikarya</taxon>
        <taxon>Ascomycota</taxon>
        <taxon>Pezizomycotina</taxon>
        <taxon>Sordariomycetes</taxon>
        <taxon>Hypocreomycetidae</taxon>
        <taxon>Hypocreales</taxon>
        <taxon>Nectriaceae</taxon>
        <taxon>Neonectria</taxon>
    </lineage>
</organism>
<evidence type="ECO:0000256" key="1">
    <source>
        <dbReference type="ARBA" id="ARBA00023242"/>
    </source>
</evidence>
<dbReference type="InterPro" id="IPR021858">
    <property type="entry name" value="Fun_TF"/>
</dbReference>
<feature type="region of interest" description="Disordered" evidence="2">
    <location>
        <begin position="57"/>
        <end position="89"/>
    </location>
</feature>
<protein>
    <submittedName>
        <fullName evidence="3">Uncharacterized protein</fullName>
    </submittedName>
</protein>
<name>A0ABR1HRE1_9HYPO</name>
<evidence type="ECO:0000256" key="2">
    <source>
        <dbReference type="SAM" id="MobiDB-lite"/>
    </source>
</evidence>
<accession>A0ABR1HRE1</accession>
<evidence type="ECO:0000313" key="3">
    <source>
        <dbReference type="EMBL" id="KAK7423288.1"/>
    </source>
</evidence>
<keyword evidence="4" id="KW-1185">Reference proteome</keyword>
<comment type="caution">
    <text evidence="3">The sequence shown here is derived from an EMBL/GenBank/DDBJ whole genome shotgun (WGS) entry which is preliminary data.</text>
</comment>
<dbReference type="PANTHER" id="PTHR37540:SF5">
    <property type="entry name" value="TRANSCRIPTION FACTOR DOMAIN-CONTAINING PROTEIN"/>
    <property type="match status" value="1"/>
</dbReference>
<sequence>MPEFEFVVSDGTFKRPSAAIRSHAVKSGLHRKNQAEVASGPRDSQLTIRQRDSLKGRFKLSDAASKPRRKAKVTAKEQSLQSKNNGLVTTQQEGAEDSLILQVDVTFDARHIQHFLPTSELQFVKAPSQGSGDPFGTFPVPLTSDGEKLVKFFVSRFELPVPIASIQRQWWDYALSDSLVMHATLGLAAATWSTLVPSPKHIVHEGYKQKGLALREVQERLTQGNHSLALVGAIANLASTEGVEGAFTVARVHLMGLDPLVKTWAGGYDVLKSNINVTRVVNWSDIQAANGLGVRPLIPIIIPLDSITLPFSVLAAAEQPSLSHLKVFEKEPENSTVRLCFSLVRQGQYSVRNKEVSRHDFGIMINAIDHFLADTLGGDDISNPGQILLTAAHIAYYTIVRGVPLKGLLPRIMAQRLRKQLDTGILTLGICPEFQHGLIWSLLIGCAAAYETGEDWDVYSANLSVAVQAGNIRGPPELEAISRRFVWHQQFPGVFLESFGPTLFSPEPDERG</sequence>
<dbReference type="PANTHER" id="PTHR37540">
    <property type="entry name" value="TRANSCRIPTION FACTOR (ACR-2), PUTATIVE-RELATED-RELATED"/>
    <property type="match status" value="1"/>
</dbReference>
<dbReference type="Pfam" id="PF11951">
    <property type="entry name" value="Fungal_trans_2"/>
    <property type="match status" value="1"/>
</dbReference>
<evidence type="ECO:0000313" key="4">
    <source>
        <dbReference type="Proteomes" id="UP001498476"/>
    </source>
</evidence>